<dbReference type="Pfam" id="PF26268">
    <property type="entry name" value="DUF8071"/>
    <property type="match status" value="1"/>
</dbReference>
<dbReference type="InterPro" id="IPR058384">
    <property type="entry name" value="DUF8071"/>
</dbReference>
<dbReference type="AlphaFoldDB" id="A0A4P8WQ66"/>
<feature type="domain" description="DUF8071" evidence="2">
    <location>
        <begin position="2"/>
        <end position="115"/>
    </location>
</feature>
<accession>A0A4P8WQ66</accession>
<dbReference type="Proteomes" id="UP000302218">
    <property type="component" value="Chromosome"/>
</dbReference>
<dbReference type="EMBL" id="CP040330">
    <property type="protein sequence ID" value="QCS44311.1"/>
    <property type="molecule type" value="Genomic_DNA"/>
</dbReference>
<evidence type="ECO:0000256" key="1">
    <source>
        <dbReference type="SAM" id="Phobius"/>
    </source>
</evidence>
<gene>
    <name evidence="3" type="ORF">FEJ81_10670</name>
</gene>
<evidence type="ECO:0000259" key="2">
    <source>
        <dbReference type="Pfam" id="PF26268"/>
    </source>
</evidence>
<dbReference type="OrthoDB" id="177593at2157"/>
<organism evidence="3 4">
    <name type="scientific">Natrinema versiforme</name>
    <dbReference type="NCBI Taxonomy" id="88724"/>
    <lineage>
        <taxon>Archaea</taxon>
        <taxon>Methanobacteriati</taxon>
        <taxon>Methanobacteriota</taxon>
        <taxon>Stenosarchaea group</taxon>
        <taxon>Halobacteria</taxon>
        <taxon>Halobacteriales</taxon>
        <taxon>Natrialbaceae</taxon>
        <taxon>Natrinema</taxon>
    </lineage>
</organism>
<evidence type="ECO:0000313" key="4">
    <source>
        <dbReference type="Proteomes" id="UP000302218"/>
    </source>
</evidence>
<keyword evidence="1" id="KW-0812">Transmembrane</keyword>
<feature type="transmembrane region" description="Helical" evidence="1">
    <location>
        <begin position="49"/>
        <end position="67"/>
    </location>
</feature>
<sequence>MTAGSDRVADAAVETWRGATLHYEVIGAACLLVGVAALSAALKAGFVPTFALVASVPFGVGLARYGTEYAVGHMTLIVSLPEAVADGTGAALVVGLPLAVLGFLVGTAVRRVAGSTRGNSGPPLRPDRS</sequence>
<evidence type="ECO:0000313" key="3">
    <source>
        <dbReference type="EMBL" id="QCS44311.1"/>
    </source>
</evidence>
<dbReference type="KEGG" id="nvr:FEJ81_10670"/>
<name>A0A4P8WQ66_9EURY</name>
<feature type="transmembrane region" description="Helical" evidence="1">
    <location>
        <begin position="87"/>
        <end position="109"/>
    </location>
</feature>
<keyword evidence="1" id="KW-0472">Membrane</keyword>
<keyword evidence="1" id="KW-1133">Transmembrane helix</keyword>
<protein>
    <recommendedName>
        <fullName evidence="2">DUF8071 domain-containing protein</fullName>
    </recommendedName>
</protein>
<reference evidence="4" key="1">
    <citation type="submission" date="2019-05" db="EMBL/GenBank/DDBJ databases">
        <title>Genome sequence and methylation pattern of the halophilic Archaeon Natrinema versiforme BOL5-4.</title>
        <authorList>
            <person name="DasSarma P."/>
            <person name="Anton B.P."/>
            <person name="DasSarma S.L."/>
            <person name="Martinez F.L."/>
            <person name="Guzman D."/>
            <person name="Roberts R.J."/>
            <person name="DasSarma S."/>
        </authorList>
    </citation>
    <scope>NUCLEOTIDE SEQUENCE [LARGE SCALE GENOMIC DNA]</scope>
    <source>
        <strain evidence="4">BOL5-4</strain>
    </source>
</reference>
<proteinExistence type="predicted"/>
<feature type="transmembrane region" description="Helical" evidence="1">
    <location>
        <begin position="20"/>
        <end position="42"/>
    </location>
</feature>